<dbReference type="EC" id="2.3.1.266" evidence="5"/>
<evidence type="ECO:0000256" key="4">
    <source>
        <dbReference type="ARBA" id="ARBA00023315"/>
    </source>
</evidence>
<evidence type="ECO:0000256" key="3">
    <source>
        <dbReference type="ARBA" id="ARBA00022679"/>
    </source>
</evidence>
<dbReference type="RefSeq" id="WP_343132070.1">
    <property type="nucleotide sequence ID" value="NZ_JBCITK010000001.1"/>
</dbReference>
<dbReference type="SUPFAM" id="SSF55729">
    <property type="entry name" value="Acyl-CoA N-acyltransferases (Nat)"/>
    <property type="match status" value="1"/>
</dbReference>
<dbReference type="GO" id="GO:0008999">
    <property type="term" value="F:protein-N-terminal-alanine acetyltransferase activity"/>
    <property type="evidence" value="ECO:0007669"/>
    <property type="project" value="UniProtKB-EC"/>
</dbReference>
<dbReference type="Pfam" id="PF00583">
    <property type="entry name" value="Acetyltransf_1"/>
    <property type="match status" value="1"/>
</dbReference>
<dbReference type="InterPro" id="IPR006464">
    <property type="entry name" value="AcTrfase_RimI/Ard1"/>
</dbReference>
<evidence type="ECO:0000259" key="6">
    <source>
        <dbReference type="PROSITE" id="PS51186"/>
    </source>
</evidence>
<dbReference type="CDD" id="cd04301">
    <property type="entry name" value="NAT_SF"/>
    <property type="match status" value="1"/>
</dbReference>
<dbReference type="PANTHER" id="PTHR43420">
    <property type="entry name" value="ACETYLTRANSFERASE"/>
    <property type="match status" value="1"/>
</dbReference>
<gene>
    <name evidence="7" type="primary">rimI</name>
    <name evidence="7" type="ORF">MKY91_05100</name>
</gene>
<comment type="catalytic activity">
    <reaction evidence="5">
        <text>N-terminal L-alanyl-[ribosomal protein bS18] + acetyl-CoA = N-terminal N(alpha)-acetyl-L-alanyl-[ribosomal protein bS18] + CoA + H(+)</text>
        <dbReference type="Rhea" id="RHEA:43756"/>
        <dbReference type="Rhea" id="RHEA-COMP:10676"/>
        <dbReference type="Rhea" id="RHEA-COMP:10677"/>
        <dbReference type="ChEBI" id="CHEBI:15378"/>
        <dbReference type="ChEBI" id="CHEBI:57287"/>
        <dbReference type="ChEBI" id="CHEBI:57288"/>
        <dbReference type="ChEBI" id="CHEBI:64718"/>
        <dbReference type="ChEBI" id="CHEBI:83683"/>
        <dbReference type="EC" id="2.3.1.266"/>
    </reaction>
</comment>
<feature type="domain" description="N-acetyltransferase" evidence="6">
    <location>
        <begin position="5"/>
        <end position="149"/>
    </location>
</feature>
<evidence type="ECO:0000256" key="2">
    <source>
        <dbReference type="ARBA" id="ARBA00022490"/>
    </source>
</evidence>
<protein>
    <recommendedName>
        <fullName evidence="5">[Ribosomal protein bS18]-alanine N-acetyltransferase</fullName>
        <ecNumber evidence="5">2.3.1.266</ecNumber>
    </recommendedName>
</protein>
<dbReference type="InterPro" id="IPR050680">
    <property type="entry name" value="YpeA/RimI_acetyltransf"/>
</dbReference>
<dbReference type="EMBL" id="JBCITK010000001">
    <property type="protein sequence ID" value="MEN0642532.1"/>
    <property type="molecule type" value="Genomic_DNA"/>
</dbReference>
<proteinExistence type="inferred from homology"/>
<comment type="caution">
    <text evidence="7">The sequence shown here is derived from an EMBL/GenBank/DDBJ whole genome shotgun (WGS) entry which is preliminary data.</text>
</comment>
<evidence type="ECO:0000256" key="5">
    <source>
        <dbReference type="RuleBase" id="RU363094"/>
    </source>
</evidence>
<keyword evidence="3 7" id="KW-0808">Transferase</keyword>
<comment type="function">
    <text evidence="5">Acetylates the N-terminal alanine of ribosomal protein bS18.</text>
</comment>
<name>A0ABU9VF67_9BACI</name>
<comment type="similarity">
    <text evidence="1 5">Belongs to the acetyltransferase family. RimI subfamily.</text>
</comment>
<dbReference type="PROSITE" id="PS51186">
    <property type="entry name" value="GNAT"/>
    <property type="match status" value="1"/>
</dbReference>
<keyword evidence="8" id="KW-1185">Reference proteome</keyword>
<dbReference type="InterPro" id="IPR000182">
    <property type="entry name" value="GNAT_dom"/>
</dbReference>
<evidence type="ECO:0000313" key="8">
    <source>
        <dbReference type="Proteomes" id="UP001418796"/>
    </source>
</evidence>
<keyword evidence="2 5" id="KW-0963">Cytoplasm</keyword>
<comment type="subcellular location">
    <subcellularLocation>
        <location evidence="5">Cytoplasm</location>
    </subcellularLocation>
</comment>
<keyword evidence="7" id="KW-0687">Ribonucleoprotein</keyword>
<evidence type="ECO:0000313" key="7">
    <source>
        <dbReference type="EMBL" id="MEN0642532.1"/>
    </source>
</evidence>
<sequence>MMSEGSIRLMTHGDIGRVMEVEIDAFTSPWTKEIFENELTLNHYAHYIVYELEDRIVGYCGFWLIAGEAQITNIAIHSSARGKKRGEELLGAAIALIKGMGGTKVSLEVRESNVVAQGLYQKFGMKKGGIRKNYYQDNAEDAWVMWVDF</sequence>
<keyword evidence="7" id="KW-0689">Ribosomal protein</keyword>
<dbReference type="InterPro" id="IPR016181">
    <property type="entry name" value="Acyl_CoA_acyltransferase"/>
</dbReference>
<evidence type="ECO:0000256" key="1">
    <source>
        <dbReference type="ARBA" id="ARBA00005395"/>
    </source>
</evidence>
<dbReference type="NCBIfam" id="TIGR01575">
    <property type="entry name" value="rimI"/>
    <property type="match status" value="1"/>
</dbReference>
<organism evidence="7 8">
    <name type="scientific">Alkalicoccobacillus gibsonii</name>
    <dbReference type="NCBI Taxonomy" id="79881"/>
    <lineage>
        <taxon>Bacteria</taxon>
        <taxon>Bacillati</taxon>
        <taxon>Bacillota</taxon>
        <taxon>Bacilli</taxon>
        <taxon>Bacillales</taxon>
        <taxon>Bacillaceae</taxon>
        <taxon>Alkalicoccobacillus</taxon>
    </lineage>
</organism>
<dbReference type="Gene3D" id="3.40.630.30">
    <property type="match status" value="1"/>
</dbReference>
<keyword evidence="4 7" id="KW-0012">Acyltransferase</keyword>
<dbReference type="PANTHER" id="PTHR43420:SF44">
    <property type="entry name" value="ACETYLTRANSFERASE YPEA"/>
    <property type="match status" value="1"/>
</dbReference>
<reference evidence="7 8" key="1">
    <citation type="submission" date="2024-03" db="EMBL/GenBank/DDBJ databases">
        <title>Bacilli Hybrid Assemblies.</title>
        <authorList>
            <person name="Kovac J."/>
        </authorList>
    </citation>
    <scope>NUCLEOTIDE SEQUENCE [LARGE SCALE GENOMIC DNA]</scope>
    <source>
        <strain evidence="7 8">FSL R7-0666</strain>
    </source>
</reference>
<accession>A0ABU9VF67</accession>
<dbReference type="Proteomes" id="UP001418796">
    <property type="component" value="Unassembled WGS sequence"/>
</dbReference>
<dbReference type="GO" id="GO:0005840">
    <property type="term" value="C:ribosome"/>
    <property type="evidence" value="ECO:0007669"/>
    <property type="project" value="UniProtKB-KW"/>
</dbReference>